<evidence type="ECO:0000256" key="1">
    <source>
        <dbReference type="ARBA" id="ARBA00008138"/>
    </source>
</evidence>
<reference evidence="5 6" key="1">
    <citation type="submission" date="2019-07" db="EMBL/GenBank/DDBJ databases">
        <title>Whole genome shotgun sequence of Acetobacter indonesiensis NBRC 16471.</title>
        <authorList>
            <person name="Hosoyama A."/>
            <person name="Uohara A."/>
            <person name="Ohji S."/>
            <person name="Ichikawa N."/>
        </authorList>
    </citation>
    <scope>NUCLEOTIDE SEQUENCE [LARGE SCALE GENOMIC DNA]</scope>
    <source>
        <strain evidence="5 6">NBRC 16471</strain>
    </source>
</reference>
<evidence type="ECO:0000256" key="4">
    <source>
        <dbReference type="RuleBase" id="RU362030"/>
    </source>
</evidence>
<dbReference type="Gene3D" id="3.40.50.150">
    <property type="entry name" value="Vaccinia Virus protein VP39"/>
    <property type="match status" value="1"/>
</dbReference>
<dbReference type="InterPro" id="IPR029063">
    <property type="entry name" value="SAM-dependent_MTases_sf"/>
</dbReference>
<gene>
    <name evidence="5" type="ORF">AIN02nite_23050</name>
</gene>
<dbReference type="EMBL" id="BJXQ01000015">
    <property type="protein sequence ID" value="GEN04280.1"/>
    <property type="molecule type" value="Genomic_DNA"/>
</dbReference>
<dbReference type="PANTHER" id="PTHR43619:SF2">
    <property type="entry name" value="S-ADENOSYL-L-METHIONINE-DEPENDENT METHYLTRANSFERASES SUPERFAMILY PROTEIN"/>
    <property type="match status" value="1"/>
</dbReference>
<evidence type="ECO:0000313" key="6">
    <source>
        <dbReference type="Proteomes" id="UP000321104"/>
    </source>
</evidence>
<proteinExistence type="inferred from homology"/>
<protein>
    <recommendedName>
        <fullName evidence="4">S-adenosyl-L-methionine-dependent methyltransferase</fullName>
        <ecNumber evidence="4">2.1.1.-</ecNumber>
    </recommendedName>
</protein>
<comment type="function">
    <text evidence="4">Exhibits S-adenosyl-L-methionine-dependent methyltransferase activity.</text>
</comment>
<keyword evidence="4" id="KW-0949">S-adenosyl-L-methionine</keyword>
<dbReference type="NCBIfam" id="TIGR00027">
    <property type="entry name" value="mthyl_TIGR00027"/>
    <property type="match status" value="1"/>
</dbReference>
<keyword evidence="2 4" id="KW-0489">Methyltransferase</keyword>
<dbReference type="GO" id="GO:0032259">
    <property type="term" value="P:methylation"/>
    <property type="evidence" value="ECO:0007669"/>
    <property type="project" value="UniProtKB-KW"/>
</dbReference>
<sequence length="290" mass="32531">MVGSIFTMTPLVQSCPSATALHIARQRALHQIVDSEVFFADPLALAILGETAEHLEKAEAESAKTRLRYFLAARHRIAEDALANTLSSGMKQVVILGAGLDTLALRNPFPNHHLHFFEVDRPDVQQWKLAQCRQQGLTLPVNLTSVPVNFETDDLADRLDEHGFDRTQPAFFIWLGVVPYLSRAAIVQTLTFVGSIPKAHIVFDYNEPITNYAEPERESLRARERAVAALNEPYLSRFNPEDIDTILTHAGFSFVLDRDRYDLAAYFGKNVIRPAGRQGSAHIVQAWRET</sequence>
<comment type="similarity">
    <text evidence="1 4">Belongs to the UPF0677 family.</text>
</comment>
<dbReference type="InterPro" id="IPR011610">
    <property type="entry name" value="SAM_mthyl_Trfase_ML2640-like"/>
</dbReference>
<dbReference type="SUPFAM" id="SSF53335">
    <property type="entry name" value="S-adenosyl-L-methionine-dependent methyltransferases"/>
    <property type="match status" value="1"/>
</dbReference>
<organism evidence="5 6">
    <name type="scientific">Acetobacter indonesiensis</name>
    <dbReference type="NCBI Taxonomy" id="104101"/>
    <lineage>
        <taxon>Bacteria</taxon>
        <taxon>Pseudomonadati</taxon>
        <taxon>Pseudomonadota</taxon>
        <taxon>Alphaproteobacteria</taxon>
        <taxon>Acetobacterales</taxon>
        <taxon>Acetobacteraceae</taxon>
        <taxon>Acetobacter</taxon>
    </lineage>
</organism>
<dbReference type="PANTHER" id="PTHR43619">
    <property type="entry name" value="S-ADENOSYL-L-METHIONINE-DEPENDENT METHYLTRANSFERASE YKTD-RELATED"/>
    <property type="match status" value="1"/>
</dbReference>
<name>A0A6N3T857_9PROT</name>
<accession>A0A6N3T857</accession>
<evidence type="ECO:0000256" key="2">
    <source>
        <dbReference type="ARBA" id="ARBA00022603"/>
    </source>
</evidence>
<dbReference type="EC" id="2.1.1.-" evidence="4"/>
<dbReference type="Pfam" id="PF04072">
    <property type="entry name" value="LCM"/>
    <property type="match status" value="1"/>
</dbReference>
<keyword evidence="3 5" id="KW-0808">Transferase</keyword>
<dbReference type="AlphaFoldDB" id="A0A6N3T857"/>
<evidence type="ECO:0000313" key="5">
    <source>
        <dbReference type="EMBL" id="GEN04280.1"/>
    </source>
</evidence>
<comment type="caution">
    <text evidence="5">The sequence shown here is derived from an EMBL/GenBank/DDBJ whole genome shotgun (WGS) entry which is preliminary data.</text>
</comment>
<dbReference type="InterPro" id="IPR007213">
    <property type="entry name" value="Ppm1/Ppm2/Tcmp"/>
</dbReference>
<evidence type="ECO:0000256" key="3">
    <source>
        <dbReference type="ARBA" id="ARBA00022679"/>
    </source>
</evidence>
<dbReference type="GO" id="GO:0008168">
    <property type="term" value="F:methyltransferase activity"/>
    <property type="evidence" value="ECO:0007669"/>
    <property type="project" value="UniProtKB-UniRule"/>
</dbReference>
<dbReference type="Proteomes" id="UP000321104">
    <property type="component" value="Unassembled WGS sequence"/>
</dbReference>